<evidence type="ECO:0000256" key="11">
    <source>
        <dbReference type="ARBA" id="ARBA00023012"/>
    </source>
</evidence>
<feature type="transmembrane region" description="Helical" evidence="13">
    <location>
        <begin position="12"/>
        <end position="41"/>
    </location>
</feature>
<feature type="domain" description="Histidine kinase" evidence="14">
    <location>
        <begin position="267"/>
        <end position="473"/>
    </location>
</feature>
<dbReference type="InterPro" id="IPR025201">
    <property type="entry name" value="KdpD_TM"/>
</dbReference>
<dbReference type="SUPFAM" id="SSF55874">
    <property type="entry name" value="ATPase domain of HSP90 chaperone/DNA topoisomerase II/histidine kinase"/>
    <property type="match status" value="1"/>
</dbReference>
<evidence type="ECO:0000256" key="6">
    <source>
        <dbReference type="ARBA" id="ARBA00022692"/>
    </source>
</evidence>
<evidence type="ECO:0000256" key="4">
    <source>
        <dbReference type="ARBA" id="ARBA00022553"/>
    </source>
</evidence>
<dbReference type="PANTHER" id="PTHR45569:SF1">
    <property type="entry name" value="SENSOR PROTEIN KDPD"/>
    <property type="match status" value="1"/>
</dbReference>
<dbReference type="Pfam" id="PF13493">
    <property type="entry name" value="DUF4118"/>
    <property type="match status" value="1"/>
</dbReference>
<dbReference type="EC" id="2.7.13.3" evidence="3"/>
<dbReference type="SMART" id="SM00388">
    <property type="entry name" value="HisKA"/>
    <property type="match status" value="1"/>
</dbReference>
<dbReference type="InterPro" id="IPR038318">
    <property type="entry name" value="KdpD_sf"/>
</dbReference>
<dbReference type="SMART" id="SM00387">
    <property type="entry name" value="HATPase_c"/>
    <property type="match status" value="1"/>
</dbReference>
<evidence type="ECO:0000256" key="3">
    <source>
        <dbReference type="ARBA" id="ARBA00012438"/>
    </source>
</evidence>
<evidence type="ECO:0000256" key="13">
    <source>
        <dbReference type="SAM" id="Phobius"/>
    </source>
</evidence>
<keyword evidence="12 13" id="KW-0472">Membrane</keyword>
<proteinExistence type="predicted"/>
<dbReference type="Pfam" id="PF02518">
    <property type="entry name" value="HATPase_c"/>
    <property type="match status" value="1"/>
</dbReference>
<dbReference type="Proteomes" id="UP000554342">
    <property type="component" value="Unassembled WGS sequence"/>
</dbReference>
<feature type="transmembrane region" description="Helical" evidence="13">
    <location>
        <begin position="84"/>
        <end position="103"/>
    </location>
</feature>
<dbReference type="CDD" id="cd00075">
    <property type="entry name" value="HATPase"/>
    <property type="match status" value="1"/>
</dbReference>
<keyword evidence="9" id="KW-0067">ATP-binding</keyword>
<keyword evidence="6 13" id="KW-0812">Transmembrane</keyword>
<dbReference type="SUPFAM" id="SSF47384">
    <property type="entry name" value="Homodimeric domain of signal transducing histidine kinase"/>
    <property type="match status" value="1"/>
</dbReference>
<dbReference type="RefSeq" id="WP_343043152.1">
    <property type="nucleotide sequence ID" value="NZ_BAABIF010000030.1"/>
</dbReference>
<dbReference type="InterPro" id="IPR005467">
    <property type="entry name" value="His_kinase_dom"/>
</dbReference>
<evidence type="ECO:0000256" key="9">
    <source>
        <dbReference type="ARBA" id="ARBA00022840"/>
    </source>
</evidence>
<dbReference type="Pfam" id="PF00512">
    <property type="entry name" value="HisKA"/>
    <property type="match status" value="1"/>
</dbReference>
<keyword evidence="10 13" id="KW-1133">Transmembrane helix</keyword>
<keyword evidence="8 15" id="KW-0418">Kinase</keyword>
<organism evidence="15 16">
    <name type="scientific">Stakelama sediminis</name>
    <dbReference type="NCBI Taxonomy" id="463200"/>
    <lineage>
        <taxon>Bacteria</taxon>
        <taxon>Pseudomonadati</taxon>
        <taxon>Pseudomonadota</taxon>
        <taxon>Alphaproteobacteria</taxon>
        <taxon>Sphingomonadales</taxon>
        <taxon>Sphingomonadaceae</taxon>
        <taxon>Stakelama</taxon>
    </lineage>
</organism>
<evidence type="ECO:0000256" key="5">
    <source>
        <dbReference type="ARBA" id="ARBA00022679"/>
    </source>
</evidence>
<dbReference type="Gene3D" id="1.10.287.130">
    <property type="match status" value="1"/>
</dbReference>
<evidence type="ECO:0000313" key="15">
    <source>
        <dbReference type="EMBL" id="MBB5719703.1"/>
    </source>
</evidence>
<evidence type="ECO:0000259" key="14">
    <source>
        <dbReference type="PROSITE" id="PS50109"/>
    </source>
</evidence>
<gene>
    <name evidence="15" type="ORF">FHR23_002651</name>
</gene>
<feature type="transmembrane region" description="Helical" evidence="13">
    <location>
        <begin position="53"/>
        <end position="72"/>
    </location>
</feature>
<dbReference type="GO" id="GO:0005524">
    <property type="term" value="F:ATP binding"/>
    <property type="evidence" value="ECO:0007669"/>
    <property type="project" value="UniProtKB-KW"/>
</dbReference>
<name>A0A840Z1D1_9SPHN</name>
<dbReference type="PROSITE" id="PS50109">
    <property type="entry name" value="HIS_KIN"/>
    <property type="match status" value="1"/>
</dbReference>
<accession>A0A840Z1D1</accession>
<evidence type="ECO:0000256" key="1">
    <source>
        <dbReference type="ARBA" id="ARBA00000085"/>
    </source>
</evidence>
<dbReference type="EMBL" id="JACIJI010000005">
    <property type="protein sequence ID" value="MBB5719703.1"/>
    <property type="molecule type" value="Genomic_DNA"/>
</dbReference>
<dbReference type="AlphaFoldDB" id="A0A840Z1D1"/>
<dbReference type="PANTHER" id="PTHR45569">
    <property type="entry name" value="SENSOR PROTEIN KDPD"/>
    <property type="match status" value="1"/>
</dbReference>
<dbReference type="Gene3D" id="1.20.120.620">
    <property type="entry name" value="Backbone structure of the membrane domain of e. Coli histidine kinase receptor kdpd"/>
    <property type="match status" value="1"/>
</dbReference>
<keyword evidence="16" id="KW-1185">Reference proteome</keyword>
<dbReference type="InterPro" id="IPR052023">
    <property type="entry name" value="Histidine_kinase_KdpD"/>
</dbReference>
<sequence>MIYGEWRDYLAGIVAVAIITAITIVWHPAIGTASSALLFLLPVLPASVRGVRGAGLCTAAISALSYNFFLLPPRYTLRIHGFDNFVSVIVLFAVALVTTRLAYALKAREREAQAHADSSAEEAQFAAILAKGEGDEGVRVGLDWISARYGAVELIRDVESDAMRLGSLSASAAVWAAHHGEPTGHAATVMAAADWSFFPLGGDSDQAVLAVARPPGGASRAPAQIAQLCTFARLLGQARDRAALHRERTERQRLEDREELRRTFLASLAHDFRTPLTVIRGGLAELAANDARPELRALVRQAHRLDRMMDDLIGAARIESGALSPRMEATDMVDAVADAVDAVAPTLAQRRLDRSVPADLPLVRADPVLLRHILINLLDNAARHAASHVSITASKRSGRVFLLIADDGDGIPPGEETAMFERFVRLAGSDRTGGSGLGLSIARGFADAMGARLSAEPSGEGGARFVLDLPMLDGNDAA</sequence>
<keyword evidence="5 15" id="KW-0808">Transferase</keyword>
<evidence type="ECO:0000256" key="8">
    <source>
        <dbReference type="ARBA" id="ARBA00022777"/>
    </source>
</evidence>
<reference evidence="15 16" key="1">
    <citation type="submission" date="2020-08" db="EMBL/GenBank/DDBJ databases">
        <title>Genomic Encyclopedia of Type Strains, Phase IV (KMG-IV): sequencing the most valuable type-strain genomes for metagenomic binning, comparative biology and taxonomic classification.</title>
        <authorList>
            <person name="Goeker M."/>
        </authorList>
    </citation>
    <scope>NUCLEOTIDE SEQUENCE [LARGE SCALE GENOMIC DNA]</scope>
    <source>
        <strain evidence="15 16">DSM 27203</strain>
    </source>
</reference>
<dbReference type="InterPro" id="IPR036890">
    <property type="entry name" value="HATPase_C_sf"/>
</dbReference>
<comment type="subcellular location">
    <subcellularLocation>
        <location evidence="2">Membrane</location>
        <topology evidence="2">Multi-pass membrane protein</topology>
    </subcellularLocation>
</comment>
<protein>
    <recommendedName>
        <fullName evidence="3">histidine kinase</fullName>
        <ecNumber evidence="3">2.7.13.3</ecNumber>
    </recommendedName>
</protein>
<dbReference type="InterPro" id="IPR036097">
    <property type="entry name" value="HisK_dim/P_sf"/>
</dbReference>
<dbReference type="GO" id="GO:0005886">
    <property type="term" value="C:plasma membrane"/>
    <property type="evidence" value="ECO:0007669"/>
    <property type="project" value="TreeGrafter"/>
</dbReference>
<keyword evidence="4" id="KW-0597">Phosphoprotein</keyword>
<evidence type="ECO:0000256" key="12">
    <source>
        <dbReference type="ARBA" id="ARBA00023136"/>
    </source>
</evidence>
<dbReference type="InterPro" id="IPR003661">
    <property type="entry name" value="HisK_dim/P_dom"/>
</dbReference>
<evidence type="ECO:0000256" key="10">
    <source>
        <dbReference type="ARBA" id="ARBA00022989"/>
    </source>
</evidence>
<comment type="catalytic activity">
    <reaction evidence="1">
        <text>ATP + protein L-histidine = ADP + protein N-phospho-L-histidine.</text>
        <dbReference type="EC" id="2.7.13.3"/>
    </reaction>
</comment>
<evidence type="ECO:0000313" key="16">
    <source>
        <dbReference type="Proteomes" id="UP000554342"/>
    </source>
</evidence>
<dbReference type="Gene3D" id="3.30.565.10">
    <property type="entry name" value="Histidine kinase-like ATPase, C-terminal domain"/>
    <property type="match status" value="1"/>
</dbReference>
<dbReference type="CDD" id="cd00082">
    <property type="entry name" value="HisKA"/>
    <property type="match status" value="1"/>
</dbReference>
<dbReference type="PRINTS" id="PR00344">
    <property type="entry name" value="BCTRLSENSOR"/>
</dbReference>
<evidence type="ECO:0000256" key="2">
    <source>
        <dbReference type="ARBA" id="ARBA00004141"/>
    </source>
</evidence>
<dbReference type="InterPro" id="IPR004358">
    <property type="entry name" value="Sig_transdc_His_kin-like_C"/>
</dbReference>
<keyword evidence="11" id="KW-0902">Two-component regulatory system</keyword>
<dbReference type="InterPro" id="IPR003594">
    <property type="entry name" value="HATPase_dom"/>
</dbReference>
<dbReference type="GO" id="GO:0000155">
    <property type="term" value="F:phosphorelay sensor kinase activity"/>
    <property type="evidence" value="ECO:0007669"/>
    <property type="project" value="InterPro"/>
</dbReference>
<keyword evidence="7" id="KW-0547">Nucleotide-binding</keyword>
<evidence type="ECO:0000256" key="7">
    <source>
        <dbReference type="ARBA" id="ARBA00022741"/>
    </source>
</evidence>
<comment type="caution">
    <text evidence="15">The sequence shown here is derived from an EMBL/GenBank/DDBJ whole genome shotgun (WGS) entry which is preliminary data.</text>
</comment>